<evidence type="ECO:0000313" key="2">
    <source>
        <dbReference type="Proteomes" id="UP000188318"/>
    </source>
</evidence>
<protein>
    <submittedName>
        <fullName evidence="1">Uncharacterized protein</fullName>
    </submittedName>
</protein>
<dbReference type="EMBL" id="KV907505">
    <property type="protein sequence ID" value="OOF92997.1"/>
    <property type="molecule type" value="Genomic_DNA"/>
</dbReference>
<evidence type="ECO:0000313" key="1">
    <source>
        <dbReference type="EMBL" id="OOF92997.1"/>
    </source>
</evidence>
<dbReference type="OrthoDB" id="5418899at2759"/>
<organism evidence="1 2">
    <name type="scientific">Aspergillus carbonarius (strain ITEM 5010)</name>
    <dbReference type="NCBI Taxonomy" id="602072"/>
    <lineage>
        <taxon>Eukaryota</taxon>
        <taxon>Fungi</taxon>
        <taxon>Dikarya</taxon>
        <taxon>Ascomycota</taxon>
        <taxon>Pezizomycotina</taxon>
        <taxon>Eurotiomycetes</taxon>
        <taxon>Eurotiomycetidae</taxon>
        <taxon>Eurotiales</taxon>
        <taxon>Aspergillaceae</taxon>
        <taxon>Aspergillus</taxon>
        <taxon>Aspergillus subgen. Circumdati</taxon>
    </lineage>
</organism>
<dbReference type="VEuPathDB" id="FungiDB:ASPCADRAFT_7947"/>
<keyword evidence="2" id="KW-1185">Reference proteome</keyword>
<dbReference type="STRING" id="602072.A0A1R3REV9"/>
<dbReference type="AlphaFoldDB" id="A0A1R3REV9"/>
<gene>
    <name evidence="1" type="ORF">ASPCADRAFT_7947</name>
</gene>
<accession>A0A1R3REV9</accession>
<reference evidence="2" key="1">
    <citation type="journal article" date="2017" name="Genome Biol.">
        <title>Comparative genomics reveals high biological diversity and specific adaptations in the industrially and medically important fungal genus Aspergillus.</title>
        <authorList>
            <person name="de Vries R.P."/>
            <person name="Riley R."/>
            <person name="Wiebenga A."/>
            <person name="Aguilar-Osorio G."/>
            <person name="Amillis S."/>
            <person name="Uchima C.A."/>
            <person name="Anderluh G."/>
            <person name="Asadollahi M."/>
            <person name="Askin M."/>
            <person name="Barry K."/>
            <person name="Battaglia E."/>
            <person name="Bayram O."/>
            <person name="Benocci T."/>
            <person name="Braus-Stromeyer S.A."/>
            <person name="Caldana C."/>
            <person name="Canovas D."/>
            <person name="Cerqueira G.C."/>
            <person name="Chen F."/>
            <person name="Chen W."/>
            <person name="Choi C."/>
            <person name="Clum A."/>
            <person name="Dos Santos R.A."/>
            <person name="Damasio A.R."/>
            <person name="Diallinas G."/>
            <person name="Emri T."/>
            <person name="Fekete E."/>
            <person name="Flipphi M."/>
            <person name="Freyberg S."/>
            <person name="Gallo A."/>
            <person name="Gournas C."/>
            <person name="Habgood R."/>
            <person name="Hainaut M."/>
            <person name="Harispe M.L."/>
            <person name="Henrissat B."/>
            <person name="Hilden K.S."/>
            <person name="Hope R."/>
            <person name="Hossain A."/>
            <person name="Karabika E."/>
            <person name="Karaffa L."/>
            <person name="Karanyi Z."/>
            <person name="Krasevec N."/>
            <person name="Kuo A."/>
            <person name="Kusch H."/>
            <person name="LaButti K."/>
            <person name="Lagendijk E.L."/>
            <person name="Lapidus A."/>
            <person name="Levasseur A."/>
            <person name="Lindquist E."/>
            <person name="Lipzen A."/>
            <person name="Logrieco A.F."/>
            <person name="MacCabe A."/>
            <person name="Maekelae M.R."/>
            <person name="Malavazi I."/>
            <person name="Melin P."/>
            <person name="Meyer V."/>
            <person name="Mielnichuk N."/>
            <person name="Miskei M."/>
            <person name="Molnar A.P."/>
            <person name="Mule G."/>
            <person name="Ngan C.Y."/>
            <person name="Orejas M."/>
            <person name="Orosz E."/>
            <person name="Ouedraogo J.P."/>
            <person name="Overkamp K.M."/>
            <person name="Park H.-S."/>
            <person name="Perrone G."/>
            <person name="Piumi F."/>
            <person name="Punt P.J."/>
            <person name="Ram A.F."/>
            <person name="Ramon A."/>
            <person name="Rauscher S."/>
            <person name="Record E."/>
            <person name="Riano-Pachon D.M."/>
            <person name="Robert V."/>
            <person name="Roehrig J."/>
            <person name="Ruller R."/>
            <person name="Salamov A."/>
            <person name="Salih N.S."/>
            <person name="Samson R.A."/>
            <person name="Sandor E."/>
            <person name="Sanguinetti M."/>
            <person name="Schuetze T."/>
            <person name="Sepcic K."/>
            <person name="Shelest E."/>
            <person name="Sherlock G."/>
            <person name="Sophianopoulou V."/>
            <person name="Squina F.M."/>
            <person name="Sun H."/>
            <person name="Susca A."/>
            <person name="Todd R.B."/>
            <person name="Tsang A."/>
            <person name="Unkles S.E."/>
            <person name="van de Wiele N."/>
            <person name="van Rossen-Uffink D."/>
            <person name="Oliveira J.V."/>
            <person name="Vesth T.C."/>
            <person name="Visser J."/>
            <person name="Yu J.-H."/>
            <person name="Zhou M."/>
            <person name="Andersen M.R."/>
            <person name="Archer D.B."/>
            <person name="Baker S.E."/>
            <person name="Benoit I."/>
            <person name="Brakhage A.A."/>
            <person name="Braus G.H."/>
            <person name="Fischer R."/>
            <person name="Frisvad J.C."/>
            <person name="Goldman G.H."/>
            <person name="Houbraken J."/>
            <person name="Oakley B."/>
            <person name="Pocsi I."/>
            <person name="Scazzocchio C."/>
            <person name="Seiboth B."/>
            <person name="vanKuyk P.A."/>
            <person name="Wortman J."/>
            <person name="Dyer P.S."/>
            <person name="Grigoriev I.V."/>
        </authorList>
    </citation>
    <scope>NUCLEOTIDE SEQUENCE [LARGE SCALE GENOMIC DNA]</scope>
    <source>
        <strain evidence="2">ITEM 5010</strain>
    </source>
</reference>
<proteinExistence type="predicted"/>
<sequence length="312" mass="35306">MAFLLRFFSECSSSLIDVCSDPLPHLKQHAVALSQMSSLVCYSACALAAKQLGQMKDPVKPQWTHGQSLLYRSLVDSNLSFLCYGTKYYEKAMQLLVKPPSHSHSTSQPSTSCLSQTDQIDGSATEFRLLALCLLSQYEELSASFSTWTGHLNSIDKILQPVLKGTITLETSIFITYPANSLESIFWYFTVHDVINACTSVSIPTYPQKCLTPYFNIPVISQTPPRLDTQDFILWRKMGLPLTTNGQLELEVLIQPRSEEILFKALIRLLFLLLHTNLTDPLQWTLLNEQFNSWYNILPTTFHCPIPWPSSE</sequence>
<dbReference type="Proteomes" id="UP000188318">
    <property type="component" value="Unassembled WGS sequence"/>
</dbReference>
<name>A0A1R3REV9_ASPC5</name>